<comment type="subcellular location">
    <subcellularLocation>
        <location evidence="1">Nucleus</location>
    </subcellularLocation>
</comment>
<keyword evidence="5" id="KW-0804">Transcription</keyword>
<dbReference type="GO" id="GO:0005667">
    <property type="term" value="C:transcription regulator complex"/>
    <property type="evidence" value="ECO:0007669"/>
    <property type="project" value="TreeGrafter"/>
</dbReference>
<proteinExistence type="predicted"/>
<evidence type="ECO:0000256" key="6">
    <source>
        <dbReference type="ARBA" id="ARBA00023242"/>
    </source>
</evidence>
<dbReference type="GO" id="GO:0005634">
    <property type="term" value="C:nucleus"/>
    <property type="evidence" value="ECO:0007669"/>
    <property type="project" value="UniProtKB-SubCell"/>
</dbReference>
<protein>
    <submittedName>
        <fullName evidence="8">Transcription factor 12</fullName>
    </submittedName>
</protein>
<dbReference type="GO" id="GO:0000981">
    <property type="term" value="F:DNA-binding transcription factor activity, RNA polymerase II-specific"/>
    <property type="evidence" value="ECO:0007669"/>
    <property type="project" value="TreeGrafter"/>
</dbReference>
<comment type="caution">
    <text evidence="8">The sequence shown here is derived from an EMBL/GenBank/DDBJ whole genome shotgun (WGS) entry which is preliminary data.</text>
</comment>
<sequence length="196" mass="21358">MTVTTLTGKSERAPFPGYGRNPGASGGQVDVGMASPSPLTPSRKSSAPFYSFTAANPRRRPLQDPPISDPLQTKKVRKVPPGLPSSIALCLRMIISQDPCLCHWLRHSEGGVEEVPRGRCTWSQRYFARGSCEEPAAYLYNMNAAADALKAFACGDKPELGWVCFMRAVEFKKDVGFNSCGRQSHSLKEVAVSNVH</sequence>
<evidence type="ECO:0000256" key="3">
    <source>
        <dbReference type="ARBA" id="ARBA00023015"/>
    </source>
</evidence>
<dbReference type="PANTHER" id="PTHR11793:SF11">
    <property type="entry name" value="TRANSCRIPTION FACTOR 12"/>
    <property type="match status" value="1"/>
</dbReference>
<evidence type="ECO:0000256" key="7">
    <source>
        <dbReference type="SAM" id="MobiDB-lite"/>
    </source>
</evidence>
<dbReference type="GO" id="GO:0000978">
    <property type="term" value="F:RNA polymerase II cis-regulatory region sequence-specific DNA binding"/>
    <property type="evidence" value="ECO:0007669"/>
    <property type="project" value="TreeGrafter"/>
</dbReference>
<organism evidence="8 9">
    <name type="scientific">Dissostichus eleginoides</name>
    <name type="common">Patagonian toothfish</name>
    <name type="synonym">Dissostichus amissus</name>
    <dbReference type="NCBI Taxonomy" id="100907"/>
    <lineage>
        <taxon>Eukaryota</taxon>
        <taxon>Metazoa</taxon>
        <taxon>Chordata</taxon>
        <taxon>Craniata</taxon>
        <taxon>Vertebrata</taxon>
        <taxon>Euteleostomi</taxon>
        <taxon>Actinopterygii</taxon>
        <taxon>Neopterygii</taxon>
        <taxon>Teleostei</taxon>
        <taxon>Neoteleostei</taxon>
        <taxon>Acanthomorphata</taxon>
        <taxon>Eupercaria</taxon>
        <taxon>Perciformes</taxon>
        <taxon>Notothenioidei</taxon>
        <taxon>Nototheniidae</taxon>
        <taxon>Dissostichus</taxon>
    </lineage>
</organism>
<keyword evidence="2" id="KW-0217">Developmental protein</keyword>
<accession>A0AAD9F7J6</accession>
<evidence type="ECO:0000256" key="1">
    <source>
        <dbReference type="ARBA" id="ARBA00004123"/>
    </source>
</evidence>
<evidence type="ECO:0000313" key="9">
    <source>
        <dbReference type="Proteomes" id="UP001228049"/>
    </source>
</evidence>
<dbReference type="EMBL" id="JASDAP010000015">
    <property type="protein sequence ID" value="KAK1891036.1"/>
    <property type="molecule type" value="Genomic_DNA"/>
</dbReference>
<dbReference type="GO" id="GO:0000785">
    <property type="term" value="C:chromatin"/>
    <property type="evidence" value="ECO:0007669"/>
    <property type="project" value="TreeGrafter"/>
</dbReference>
<dbReference type="InterPro" id="IPR051098">
    <property type="entry name" value="NeuroDiff_E-box_TFs"/>
</dbReference>
<keyword evidence="3" id="KW-0805">Transcription regulation</keyword>
<name>A0AAD9F7J6_DISEL</name>
<feature type="region of interest" description="Disordered" evidence="7">
    <location>
        <begin position="1"/>
        <end position="78"/>
    </location>
</feature>
<keyword evidence="6" id="KW-0539">Nucleus</keyword>
<evidence type="ECO:0000256" key="2">
    <source>
        <dbReference type="ARBA" id="ARBA00022473"/>
    </source>
</evidence>
<keyword evidence="9" id="KW-1185">Reference proteome</keyword>
<reference evidence="8" key="1">
    <citation type="submission" date="2023-04" db="EMBL/GenBank/DDBJ databases">
        <title>Chromosome-level genome of Chaenocephalus aceratus.</title>
        <authorList>
            <person name="Park H."/>
        </authorList>
    </citation>
    <scope>NUCLEOTIDE SEQUENCE</scope>
    <source>
        <strain evidence="8">DE</strain>
        <tissue evidence="8">Muscle</tissue>
    </source>
</reference>
<gene>
    <name evidence="8" type="ORF">KUDE01_009866</name>
</gene>
<dbReference type="AlphaFoldDB" id="A0AAD9F7J6"/>
<evidence type="ECO:0000256" key="4">
    <source>
        <dbReference type="ARBA" id="ARBA00023125"/>
    </source>
</evidence>
<dbReference type="PANTHER" id="PTHR11793">
    <property type="entry name" value="BASIC HELIX-LOOP-HELIX TRANSCRIPTION FACTOR"/>
    <property type="match status" value="1"/>
</dbReference>
<keyword evidence="4" id="KW-0238">DNA-binding</keyword>
<evidence type="ECO:0000313" key="8">
    <source>
        <dbReference type="EMBL" id="KAK1891036.1"/>
    </source>
</evidence>
<evidence type="ECO:0000256" key="5">
    <source>
        <dbReference type="ARBA" id="ARBA00023163"/>
    </source>
</evidence>
<dbReference type="Proteomes" id="UP001228049">
    <property type="component" value="Unassembled WGS sequence"/>
</dbReference>